<proteinExistence type="predicted"/>
<reference evidence="2" key="1">
    <citation type="submission" date="2023-08" db="EMBL/GenBank/DDBJ databases">
        <authorList>
            <person name="Audoor S."/>
            <person name="Bilcke G."/>
        </authorList>
    </citation>
    <scope>NUCLEOTIDE SEQUENCE</scope>
</reference>
<keyword evidence="3" id="KW-1185">Reference proteome</keyword>
<protein>
    <submittedName>
        <fullName evidence="2">Uncharacterized protein</fullName>
    </submittedName>
</protein>
<comment type="caution">
    <text evidence="2">The sequence shown here is derived from an EMBL/GenBank/DDBJ whole genome shotgun (WGS) entry which is preliminary data.</text>
</comment>
<name>A0AAD2CGU8_9STRA</name>
<dbReference type="EMBL" id="CAKOGP040000191">
    <property type="protein sequence ID" value="CAJ1931938.1"/>
    <property type="molecule type" value="Genomic_DNA"/>
</dbReference>
<evidence type="ECO:0000313" key="2">
    <source>
        <dbReference type="EMBL" id="CAJ1931938.1"/>
    </source>
</evidence>
<organism evidence="2 3">
    <name type="scientific">Cylindrotheca closterium</name>
    <dbReference type="NCBI Taxonomy" id="2856"/>
    <lineage>
        <taxon>Eukaryota</taxon>
        <taxon>Sar</taxon>
        <taxon>Stramenopiles</taxon>
        <taxon>Ochrophyta</taxon>
        <taxon>Bacillariophyta</taxon>
        <taxon>Bacillariophyceae</taxon>
        <taxon>Bacillariophycidae</taxon>
        <taxon>Bacillariales</taxon>
        <taxon>Bacillariaceae</taxon>
        <taxon>Cylindrotheca</taxon>
    </lineage>
</organism>
<evidence type="ECO:0000256" key="1">
    <source>
        <dbReference type="SAM" id="MobiDB-lite"/>
    </source>
</evidence>
<feature type="compositionally biased region" description="Acidic residues" evidence="1">
    <location>
        <begin position="165"/>
        <end position="196"/>
    </location>
</feature>
<sequence length="334" mass="38183">MLHYLADEHYERTNDGSSFFTRPPHNEKPLTPIEHAIDSALIELGDNTKRVEYWSRDEYMNIDAHADIDEAMLEDEGEVRCPLVGHVLYLIVKPGLHGPTCVFPKEQNGWGLTEDNGEGREKDLVVVPAVEGRLLRFPGNAMHAVPNPPDRWLLSLEDEKALRTEEEDCEKEESETEDDEEWDEEDDDADDEEDEEIERSVLLFNTWPDDQPGPRGVNGDIATGALPEGIEISEEDAAAYLKSHEAEILREWEEEFGRNGEELRCNPFSEWSPLDIESVNSENKDPNGINVSLMGRKNRRLYPKKYAELKGPREEMREALKQDTRVSAISLRVE</sequence>
<feature type="region of interest" description="Disordered" evidence="1">
    <location>
        <begin position="162"/>
        <end position="196"/>
    </location>
</feature>
<dbReference type="Proteomes" id="UP001295423">
    <property type="component" value="Unassembled WGS sequence"/>
</dbReference>
<accession>A0AAD2CGU8</accession>
<gene>
    <name evidence="2" type="ORF">CYCCA115_LOCUS2617</name>
</gene>
<evidence type="ECO:0000313" key="3">
    <source>
        <dbReference type="Proteomes" id="UP001295423"/>
    </source>
</evidence>
<dbReference type="AlphaFoldDB" id="A0AAD2CGU8"/>